<dbReference type="Proteomes" id="UP000593765">
    <property type="component" value="Chromosome"/>
</dbReference>
<keyword evidence="4 6" id="KW-0067">ATP-binding</keyword>
<keyword evidence="2" id="KW-0813">Transport</keyword>
<dbReference type="InterPro" id="IPR003439">
    <property type="entry name" value="ABC_transporter-like_ATP-bd"/>
</dbReference>
<dbReference type="InterPro" id="IPR029439">
    <property type="entry name" value="Wzt_C"/>
</dbReference>
<comment type="similarity">
    <text evidence="1">Belongs to the ABC transporter superfamily.</text>
</comment>
<dbReference type="SMART" id="SM00382">
    <property type="entry name" value="AAA"/>
    <property type="match status" value="1"/>
</dbReference>
<dbReference type="GO" id="GO:0005524">
    <property type="term" value="F:ATP binding"/>
    <property type="evidence" value="ECO:0007669"/>
    <property type="project" value="UniProtKB-KW"/>
</dbReference>
<dbReference type="SUPFAM" id="SSF52540">
    <property type="entry name" value="P-loop containing nucleoside triphosphate hydrolases"/>
    <property type="match status" value="1"/>
</dbReference>
<dbReference type="CDD" id="cd03220">
    <property type="entry name" value="ABC_KpsT_Wzt"/>
    <property type="match status" value="1"/>
</dbReference>
<dbReference type="GO" id="GO:0016887">
    <property type="term" value="F:ATP hydrolysis activity"/>
    <property type="evidence" value="ECO:0007669"/>
    <property type="project" value="InterPro"/>
</dbReference>
<dbReference type="InterPro" id="IPR050683">
    <property type="entry name" value="Bact_Polysacc_Export_ATP-bd"/>
</dbReference>
<dbReference type="PROSITE" id="PS50893">
    <property type="entry name" value="ABC_TRANSPORTER_2"/>
    <property type="match status" value="1"/>
</dbReference>
<name>A0A7M2X306_9BACT</name>
<dbReference type="AlphaFoldDB" id="A0A7M2X306"/>
<protein>
    <submittedName>
        <fullName evidence="6">ABC transporter ATP-binding protein</fullName>
    </submittedName>
</protein>
<dbReference type="GO" id="GO:0016020">
    <property type="term" value="C:membrane"/>
    <property type="evidence" value="ECO:0007669"/>
    <property type="project" value="InterPro"/>
</dbReference>
<proteinExistence type="inferred from homology"/>
<evidence type="ECO:0000256" key="2">
    <source>
        <dbReference type="ARBA" id="ARBA00022448"/>
    </source>
</evidence>
<accession>A0A7M2X306</accession>
<dbReference type="InterPro" id="IPR027417">
    <property type="entry name" value="P-loop_NTPase"/>
</dbReference>
<dbReference type="GO" id="GO:0140359">
    <property type="term" value="F:ABC-type transporter activity"/>
    <property type="evidence" value="ECO:0007669"/>
    <property type="project" value="InterPro"/>
</dbReference>
<dbReference type="PANTHER" id="PTHR46743:SF2">
    <property type="entry name" value="TEICHOIC ACIDS EXPORT ATP-BINDING PROTEIN TAGH"/>
    <property type="match status" value="1"/>
</dbReference>
<dbReference type="CDD" id="cd10147">
    <property type="entry name" value="Wzt_C-like"/>
    <property type="match status" value="1"/>
</dbReference>
<dbReference type="InterPro" id="IPR003593">
    <property type="entry name" value="AAA+_ATPase"/>
</dbReference>
<evidence type="ECO:0000259" key="5">
    <source>
        <dbReference type="PROSITE" id="PS50893"/>
    </source>
</evidence>
<dbReference type="RefSeq" id="WP_206294683.1">
    <property type="nucleotide sequence ID" value="NZ_CP063458.1"/>
</dbReference>
<keyword evidence="7" id="KW-1185">Reference proteome</keyword>
<reference evidence="6 7" key="1">
    <citation type="submission" date="2020-10" db="EMBL/GenBank/DDBJ databases">
        <title>Wide distribution of Phycisphaera-like planctomycetes from WD2101 soil group in peatlands and genome analysis of the first cultivated representative.</title>
        <authorList>
            <person name="Dedysh S.N."/>
            <person name="Beletsky A.V."/>
            <person name="Ivanova A."/>
            <person name="Kulichevskaya I.S."/>
            <person name="Suzina N.E."/>
            <person name="Philippov D.A."/>
            <person name="Rakitin A.L."/>
            <person name="Mardanov A.V."/>
            <person name="Ravin N.V."/>
        </authorList>
    </citation>
    <scope>NUCLEOTIDE SEQUENCE [LARGE SCALE GENOMIC DNA]</scope>
    <source>
        <strain evidence="6 7">M1803</strain>
    </source>
</reference>
<evidence type="ECO:0000313" key="7">
    <source>
        <dbReference type="Proteomes" id="UP000593765"/>
    </source>
</evidence>
<dbReference type="EMBL" id="CP063458">
    <property type="protein sequence ID" value="QOV91411.1"/>
    <property type="molecule type" value="Genomic_DNA"/>
</dbReference>
<dbReference type="InterPro" id="IPR015860">
    <property type="entry name" value="ABC_transpr_TagH-like"/>
</dbReference>
<sequence length="427" mass="47593">MPSTAIRIENLSKRYLLGTSQPYKTLRETFMSALRRPFRSGPRDSSDEARTLWALRDVSLKVEQGEILGIVGLNGAGKSTLLKVLSRITQPTTGCIEMVGRVGSLLEVGTGFHPELSGRENIFLNGAVLGMSQREIVRKFDEIVAFSEVERFIDTPVKRYSSGMYMRLAFGVAAHLEPEILVVDEVLAVGDVGFQKKCLRKMDEVAGQGRTVLFVSHNIGMVRQLCTRGALLSGGRLAMEGPIEDVLIRYERELTRSAGAATWVNPQPDTDTEVAYLQKVEIVGTDGQLVEDALNSDSIYVRMYVRVREPSAVFKVGFDLIKSGTTVWRLHQTDSFNPPRQPESGMHVITCHIPPGLLNLGEYYITPQMSLHCVRPLLNILNPVLRFRVHLDTSVSSFHGVLDERNHPGLVFPLLEWKSVLVDHQPN</sequence>
<dbReference type="KEGG" id="hbs:IPV69_08670"/>
<organism evidence="6 7">
    <name type="scientific">Humisphaera borealis</name>
    <dbReference type="NCBI Taxonomy" id="2807512"/>
    <lineage>
        <taxon>Bacteria</taxon>
        <taxon>Pseudomonadati</taxon>
        <taxon>Planctomycetota</taxon>
        <taxon>Phycisphaerae</taxon>
        <taxon>Tepidisphaerales</taxon>
        <taxon>Tepidisphaeraceae</taxon>
        <taxon>Humisphaera</taxon>
    </lineage>
</organism>
<keyword evidence="3" id="KW-0547">Nucleotide-binding</keyword>
<dbReference type="Pfam" id="PF00005">
    <property type="entry name" value="ABC_tran"/>
    <property type="match status" value="1"/>
</dbReference>
<gene>
    <name evidence="6" type="ORF">IPV69_08670</name>
</gene>
<evidence type="ECO:0000256" key="3">
    <source>
        <dbReference type="ARBA" id="ARBA00022741"/>
    </source>
</evidence>
<dbReference type="Gene3D" id="3.40.50.300">
    <property type="entry name" value="P-loop containing nucleotide triphosphate hydrolases"/>
    <property type="match status" value="1"/>
</dbReference>
<evidence type="ECO:0000256" key="1">
    <source>
        <dbReference type="ARBA" id="ARBA00005417"/>
    </source>
</evidence>
<dbReference type="PANTHER" id="PTHR46743">
    <property type="entry name" value="TEICHOIC ACIDS EXPORT ATP-BINDING PROTEIN TAGH"/>
    <property type="match status" value="1"/>
</dbReference>
<evidence type="ECO:0000313" key="6">
    <source>
        <dbReference type="EMBL" id="QOV91411.1"/>
    </source>
</evidence>
<evidence type="ECO:0000256" key="4">
    <source>
        <dbReference type="ARBA" id="ARBA00022840"/>
    </source>
</evidence>
<feature type="domain" description="ABC transporter" evidence="5">
    <location>
        <begin position="6"/>
        <end position="259"/>
    </location>
</feature>